<protein>
    <recommendedName>
        <fullName evidence="7">TF-B3 domain-containing protein</fullName>
    </recommendedName>
</protein>
<evidence type="ECO:0000313" key="8">
    <source>
        <dbReference type="EMBL" id="MED6183138.1"/>
    </source>
</evidence>
<dbReference type="Pfam" id="PF02362">
    <property type="entry name" value="B3"/>
    <property type="match status" value="1"/>
</dbReference>
<evidence type="ECO:0000259" key="7">
    <source>
        <dbReference type="PROSITE" id="PS50863"/>
    </source>
</evidence>
<organism evidence="8 9">
    <name type="scientific">Stylosanthes scabra</name>
    <dbReference type="NCBI Taxonomy" id="79078"/>
    <lineage>
        <taxon>Eukaryota</taxon>
        <taxon>Viridiplantae</taxon>
        <taxon>Streptophyta</taxon>
        <taxon>Embryophyta</taxon>
        <taxon>Tracheophyta</taxon>
        <taxon>Spermatophyta</taxon>
        <taxon>Magnoliopsida</taxon>
        <taxon>eudicotyledons</taxon>
        <taxon>Gunneridae</taxon>
        <taxon>Pentapetalae</taxon>
        <taxon>rosids</taxon>
        <taxon>fabids</taxon>
        <taxon>Fabales</taxon>
        <taxon>Fabaceae</taxon>
        <taxon>Papilionoideae</taxon>
        <taxon>50 kb inversion clade</taxon>
        <taxon>dalbergioids sensu lato</taxon>
        <taxon>Dalbergieae</taxon>
        <taxon>Pterocarpus clade</taxon>
        <taxon>Stylosanthes</taxon>
    </lineage>
</organism>
<evidence type="ECO:0000256" key="4">
    <source>
        <dbReference type="ARBA" id="ARBA00023163"/>
    </source>
</evidence>
<feature type="compositionally biased region" description="Basic and acidic residues" evidence="6">
    <location>
        <begin position="150"/>
        <end position="163"/>
    </location>
</feature>
<sequence>MSSSRVDFIASSSGFVEKAPLPSTNLQGDDDEIQPLSGCPFYHVILSKSHLNPRYQMALSNTLPLPAAELPAILNYGSKSWHMRYCGLGKSSNRFFNNKGWKKFAVENGLKDGDACVFELKENSEEKLVFQVQILRGDIPEALLGRKEKEQKKTMAKVAEKPGGKSAENNQTGESAEMAILID</sequence>
<feature type="domain" description="TF-B3" evidence="7">
    <location>
        <begin position="73"/>
        <end position="138"/>
    </location>
</feature>
<dbReference type="InterPro" id="IPR015300">
    <property type="entry name" value="DNA-bd_pseudobarrel_sf"/>
</dbReference>
<comment type="subcellular location">
    <subcellularLocation>
        <location evidence="1">Nucleus</location>
    </subcellularLocation>
</comment>
<evidence type="ECO:0000256" key="6">
    <source>
        <dbReference type="SAM" id="MobiDB-lite"/>
    </source>
</evidence>
<name>A0ABU6WGI5_9FABA</name>
<evidence type="ECO:0000256" key="3">
    <source>
        <dbReference type="ARBA" id="ARBA00023125"/>
    </source>
</evidence>
<gene>
    <name evidence="8" type="ORF">PIB30_035270</name>
</gene>
<evidence type="ECO:0000256" key="2">
    <source>
        <dbReference type="ARBA" id="ARBA00023015"/>
    </source>
</evidence>
<dbReference type="SMART" id="SM01019">
    <property type="entry name" value="B3"/>
    <property type="match status" value="1"/>
</dbReference>
<dbReference type="EMBL" id="JASCZI010181410">
    <property type="protein sequence ID" value="MED6183138.1"/>
    <property type="molecule type" value="Genomic_DNA"/>
</dbReference>
<proteinExistence type="predicted"/>
<reference evidence="8 9" key="1">
    <citation type="journal article" date="2023" name="Plants (Basel)">
        <title>Bridging the Gap: Combining Genomics and Transcriptomics Approaches to Understand Stylosanthes scabra, an Orphan Legume from the Brazilian Caatinga.</title>
        <authorList>
            <person name="Ferreira-Neto J.R.C."/>
            <person name="da Silva M.D."/>
            <person name="Binneck E."/>
            <person name="de Melo N.F."/>
            <person name="da Silva R.H."/>
            <person name="de Melo A.L.T.M."/>
            <person name="Pandolfi V."/>
            <person name="Bustamante F.O."/>
            <person name="Brasileiro-Vidal A.C."/>
            <person name="Benko-Iseppon A.M."/>
        </authorList>
    </citation>
    <scope>NUCLEOTIDE SEQUENCE [LARGE SCALE GENOMIC DNA]</scope>
    <source>
        <tissue evidence="8">Leaves</tissue>
    </source>
</reference>
<dbReference type="SUPFAM" id="SSF101936">
    <property type="entry name" value="DNA-binding pseudobarrel domain"/>
    <property type="match status" value="1"/>
</dbReference>
<evidence type="ECO:0000313" key="9">
    <source>
        <dbReference type="Proteomes" id="UP001341840"/>
    </source>
</evidence>
<dbReference type="Gene3D" id="2.40.330.10">
    <property type="entry name" value="DNA-binding pseudobarrel domain"/>
    <property type="match status" value="1"/>
</dbReference>
<evidence type="ECO:0000256" key="1">
    <source>
        <dbReference type="ARBA" id="ARBA00004123"/>
    </source>
</evidence>
<comment type="caution">
    <text evidence="8">The sequence shown here is derived from an EMBL/GenBank/DDBJ whole genome shotgun (WGS) entry which is preliminary data.</text>
</comment>
<evidence type="ECO:0000256" key="5">
    <source>
        <dbReference type="ARBA" id="ARBA00023242"/>
    </source>
</evidence>
<keyword evidence="9" id="KW-1185">Reference proteome</keyword>
<dbReference type="InterPro" id="IPR003340">
    <property type="entry name" value="B3_DNA-bd"/>
</dbReference>
<dbReference type="PANTHER" id="PTHR31391">
    <property type="entry name" value="B3 DOMAIN-CONTAINING PROTEIN OS11G0197600-RELATED"/>
    <property type="match status" value="1"/>
</dbReference>
<keyword evidence="5" id="KW-0539">Nucleus</keyword>
<dbReference type="InterPro" id="IPR044837">
    <property type="entry name" value="REM16-like"/>
</dbReference>
<dbReference type="PANTHER" id="PTHR31391:SF64">
    <property type="entry name" value="B3 DOMAIN-CONTAINING PROTEIN OS06G0112300"/>
    <property type="match status" value="1"/>
</dbReference>
<dbReference type="Proteomes" id="UP001341840">
    <property type="component" value="Unassembled WGS sequence"/>
</dbReference>
<dbReference type="PROSITE" id="PS50863">
    <property type="entry name" value="B3"/>
    <property type="match status" value="1"/>
</dbReference>
<feature type="region of interest" description="Disordered" evidence="6">
    <location>
        <begin position="150"/>
        <end position="183"/>
    </location>
</feature>
<keyword evidence="4" id="KW-0804">Transcription</keyword>
<dbReference type="CDD" id="cd10017">
    <property type="entry name" value="B3_DNA"/>
    <property type="match status" value="1"/>
</dbReference>
<accession>A0ABU6WGI5</accession>
<keyword evidence="3" id="KW-0238">DNA-binding</keyword>
<keyword evidence="2" id="KW-0805">Transcription regulation</keyword>